<keyword evidence="3" id="KW-1185">Reference proteome</keyword>
<dbReference type="EMBL" id="BAAAOR010000007">
    <property type="protein sequence ID" value="GAA1508618.1"/>
    <property type="molecule type" value="Genomic_DNA"/>
</dbReference>
<evidence type="ECO:0000313" key="2">
    <source>
        <dbReference type="EMBL" id="GAA1508618.1"/>
    </source>
</evidence>
<sequence length="173" mass="19724">MNHEQNQPGGVSQRRYEPRHRAEQRLAANATDLHTEPDSDQYVRHVIEHAPSPAAGALVAQLYERHGTAFAIYLALGGVDNYIRDNGEGPRTTDIAGLERDFTEAYYDFFPDKDALVEDTIASFDWGAEASWLLRGHLELQQFLVFDRDAIYGFASDHYEVIRTDQGLYVYMR</sequence>
<evidence type="ECO:0000313" key="3">
    <source>
        <dbReference type="Proteomes" id="UP001500842"/>
    </source>
</evidence>
<evidence type="ECO:0008006" key="4">
    <source>
        <dbReference type="Google" id="ProtNLM"/>
    </source>
</evidence>
<dbReference type="Proteomes" id="UP001500842">
    <property type="component" value="Unassembled WGS sequence"/>
</dbReference>
<proteinExistence type="predicted"/>
<gene>
    <name evidence="2" type="ORF">GCM10009788_11090</name>
</gene>
<protein>
    <recommendedName>
        <fullName evidence="4">Antirestriction protein (ArdA)</fullName>
    </recommendedName>
</protein>
<feature type="region of interest" description="Disordered" evidence="1">
    <location>
        <begin position="1"/>
        <end position="20"/>
    </location>
</feature>
<evidence type="ECO:0000256" key="1">
    <source>
        <dbReference type="SAM" id="MobiDB-lite"/>
    </source>
</evidence>
<accession>A0ABN2A1M3</accession>
<feature type="compositionally biased region" description="Polar residues" evidence="1">
    <location>
        <begin position="1"/>
        <end position="10"/>
    </location>
</feature>
<reference evidence="2 3" key="1">
    <citation type="journal article" date="2019" name="Int. J. Syst. Evol. Microbiol.">
        <title>The Global Catalogue of Microorganisms (GCM) 10K type strain sequencing project: providing services to taxonomists for standard genome sequencing and annotation.</title>
        <authorList>
            <consortium name="The Broad Institute Genomics Platform"/>
            <consortium name="The Broad Institute Genome Sequencing Center for Infectious Disease"/>
            <person name="Wu L."/>
            <person name="Ma J."/>
        </authorList>
    </citation>
    <scope>NUCLEOTIDE SEQUENCE [LARGE SCALE GENOMIC DNA]</scope>
    <source>
        <strain evidence="2 3">JCM 14942</strain>
    </source>
</reference>
<dbReference type="RefSeq" id="WP_141004857.1">
    <property type="nucleotide sequence ID" value="NZ_BAAAOR010000007.1"/>
</dbReference>
<comment type="caution">
    <text evidence="2">The sequence shown here is derived from an EMBL/GenBank/DDBJ whole genome shotgun (WGS) entry which is preliminary data.</text>
</comment>
<name>A0ABN2A1M3_9ACTN</name>
<organism evidence="2 3">
    <name type="scientific">Nocardioides humi</name>
    <dbReference type="NCBI Taxonomy" id="449461"/>
    <lineage>
        <taxon>Bacteria</taxon>
        <taxon>Bacillati</taxon>
        <taxon>Actinomycetota</taxon>
        <taxon>Actinomycetes</taxon>
        <taxon>Propionibacteriales</taxon>
        <taxon>Nocardioidaceae</taxon>
        <taxon>Nocardioides</taxon>
    </lineage>
</organism>